<dbReference type="Pfam" id="PF12799">
    <property type="entry name" value="LRR_4"/>
    <property type="match status" value="1"/>
</dbReference>
<dbReference type="Pfam" id="PF00787">
    <property type="entry name" value="PX"/>
    <property type="match status" value="1"/>
</dbReference>
<evidence type="ECO:0000313" key="9">
    <source>
        <dbReference type="Proteomes" id="UP001151699"/>
    </source>
</evidence>
<dbReference type="InterPro" id="IPR036871">
    <property type="entry name" value="PX_dom_sf"/>
</dbReference>
<dbReference type="FunFam" id="3.30.1520.10:FF:000020">
    <property type="entry name" value="nischarin isoform X1"/>
    <property type="match status" value="1"/>
</dbReference>
<dbReference type="AlphaFoldDB" id="A0A9Q0MS74"/>
<sequence length="1011" mass="114651">TKLRIDENTYVYDLTEQKRNSYKDTDYVIMACILKHFAETTIKISNYHIVDGTTFYYIHVTVGKVNWMVQHRFKEFVELNDKLVTGHGISSDLLPPKKVLGNRNPEFLVQRQHLLEIYLQKVLIFLRFTMCREFVEFLDFNKYDIIYLLQDISNDFYDRGEAILATSTVHEFTSLDLYAITERLKLPCPSSDNVKKKFDFSHVLDFCSQLQSLIVRPRKVFGFIVKYQASWLKFESCLKGSQSATTVSKIDHNTSIGTSNIVPENLKFDLNAFRSLKSFKMYGINAENICDAGLLRQTITQLSVHSTSTTQINQILLCDCIHKTDQTDATKCWNELTTANFSSNCIQSIDSTIQLLPKLKTLILDRNRITTISNLKHLPYLSSLSLCENYIADCVDCHLELGNLKTLKLSQNRLTSLIGFRKMYSLVTLDVSCNQIASIDEVDYVAGLPCLEELILTGNPVSGIVDYRQRVLSRFGDRCTELYLDNEKAEGSEIDMALVLAALKQSEAKPLLLQTSFVNENCGISVACGEIGFQTGECDVSSTMRRFLKLLACIHMCLGADILMVTMGGTKSHKIPFIELARGLIPRGHNVTFLNGFIADIHEIGLHEVTPTGLIDYIQNFTNWDLVGARMRGDLPVSVWDVLRYPFEACNAMFEDAETKELLNQKFDLLILDGAFPECSMGLVHKFQVPFMYINTVGFYTNTLSLAGNPIPYSVTPVFYSSFTDDMTIVQRAINIALYEFMNICHTISMSVLQQVLRKHVGELPNVYEMSKNVSFILQNGNAILTHSRPFLPNVAEIACIHCKPANPLPKDLEDFISASGDTGFIYVSMGSSVKAANMPEHLRLLFINTFAQLPYQILWKWEGPMNGATEIPPNVKLSRWLPQQDILGHRKLRAFVTHGGLLSLFESVYHGIPVVSMPVFCDHDSNTAKAVQDGYALKLDLETLTSDNLLKGIIKIIHDPKFRQAANFIQYYLIDIFGILIISMYIAIRFIRYLTKRYSTQPKRIKDKIN</sequence>
<dbReference type="CDD" id="cd03784">
    <property type="entry name" value="GT1_Gtf-like"/>
    <property type="match status" value="1"/>
</dbReference>
<evidence type="ECO:0000256" key="6">
    <source>
        <dbReference type="SAM" id="Phobius"/>
    </source>
</evidence>
<feature type="non-terminal residue" evidence="8">
    <location>
        <position position="1"/>
    </location>
</feature>
<keyword evidence="4" id="KW-0808">Transferase</keyword>
<dbReference type="Proteomes" id="UP001151699">
    <property type="component" value="Chromosome C"/>
</dbReference>
<dbReference type="SUPFAM" id="SSF53756">
    <property type="entry name" value="UDP-Glycosyltransferase/glycogen phosphorylase"/>
    <property type="match status" value="1"/>
</dbReference>
<keyword evidence="3" id="KW-0328">Glycosyltransferase</keyword>
<dbReference type="SUPFAM" id="SSF64268">
    <property type="entry name" value="PX domain"/>
    <property type="match status" value="1"/>
</dbReference>
<dbReference type="PROSITE" id="PS00375">
    <property type="entry name" value="UDPGT"/>
    <property type="match status" value="1"/>
</dbReference>
<evidence type="ECO:0000256" key="1">
    <source>
        <dbReference type="ARBA" id="ARBA00009995"/>
    </source>
</evidence>
<dbReference type="EMBL" id="WJQU01000004">
    <property type="protein sequence ID" value="KAJ6636074.1"/>
    <property type="molecule type" value="Genomic_DNA"/>
</dbReference>
<dbReference type="InterPro" id="IPR001683">
    <property type="entry name" value="PX_dom"/>
</dbReference>
<dbReference type="Gene3D" id="3.30.1520.10">
    <property type="entry name" value="Phox-like domain"/>
    <property type="match status" value="1"/>
</dbReference>
<dbReference type="PROSITE" id="PS51450">
    <property type="entry name" value="LRR"/>
    <property type="match status" value="3"/>
</dbReference>
<keyword evidence="6" id="KW-1133">Transmembrane helix</keyword>
<evidence type="ECO:0000313" key="8">
    <source>
        <dbReference type="EMBL" id="KAJ6636074.1"/>
    </source>
</evidence>
<dbReference type="GO" id="GO:0008194">
    <property type="term" value="F:UDP-glycosyltransferase activity"/>
    <property type="evidence" value="ECO:0007669"/>
    <property type="project" value="InterPro"/>
</dbReference>
<organism evidence="8 9">
    <name type="scientific">Pseudolycoriella hygida</name>
    <dbReference type="NCBI Taxonomy" id="35572"/>
    <lineage>
        <taxon>Eukaryota</taxon>
        <taxon>Metazoa</taxon>
        <taxon>Ecdysozoa</taxon>
        <taxon>Arthropoda</taxon>
        <taxon>Hexapoda</taxon>
        <taxon>Insecta</taxon>
        <taxon>Pterygota</taxon>
        <taxon>Neoptera</taxon>
        <taxon>Endopterygota</taxon>
        <taxon>Diptera</taxon>
        <taxon>Nematocera</taxon>
        <taxon>Sciaroidea</taxon>
        <taxon>Sciaridae</taxon>
        <taxon>Pseudolycoriella</taxon>
    </lineage>
</organism>
<evidence type="ECO:0000259" key="7">
    <source>
        <dbReference type="PROSITE" id="PS50195"/>
    </source>
</evidence>
<dbReference type="GO" id="GO:0035091">
    <property type="term" value="F:phosphatidylinositol binding"/>
    <property type="evidence" value="ECO:0007669"/>
    <property type="project" value="InterPro"/>
</dbReference>
<feature type="transmembrane region" description="Helical" evidence="6">
    <location>
        <begin position="970"/>
        <end position="989"/>
    </location>
</feature>
<reference evidence="8" key="1">
    <citation type="submission" date="2022-07" db="EMBL/GenBank/DDBJ databases">
        <authorList>
            <person name="Trinca V."/>
            <person name="Uliana J.V.C."/>
            <person name="Torres T.T."/>
            <person name="Ward R.J."/>
            <person name="Monesi N."/>
        </authorList>
    </citation>
    <scope>NUCLEOTIDE SEQUENCE</scope>
    <source>
        <strain evidence="8">HSMRA1968</strain>
        <tissue evidence="8">Whole embryos</tissue>
    </source>
</reference>
<dbReference type="Gene3D" id="3.80.10.10">
    <property type="entry name" value="Ribonuclease Inhibitor"/>
    <property type="match status" value="2"/>
</dbReference>
<evidence type="ECO:0000256" key="3">
    <source>
        <dbReference type="ARBA" id="ARBA00022676"/>
    </source>
</evidence>
<dbReference type="SMART" id="SM00369">
    <property type="entry name" value="LRR_TYP"/>
    <property type="match status" value="3"/>
</dbReference>
<evidence type="ECO:0000256" key="5">
    <source>
        <dbReference type="ARBA" id="ARBA00022737"/>
    </source>
</evidence>
<proteinExistence type="inferred from homology"/>
<protein>
    <submittedName>
        <fullName evidence="8">Nischarin</fullName>
    </submittedName>
</protein>
<dbReference type="InterPro" id="IPR003591">
    <property type="entry name" value="Leu-rich_rpt_typical-subtyp"/>
</dbReference>
<feature type="domain" description="PX" evidence="7">
    <location>
        <begin position="34"/>
        <end position="145"/>
    </location>
</feature>
<keyword evidence="5" id="KW-0677">Repeat</keyword>
<keyword evidence="9" id="KW-1185">Reference proteome</keyword>
<dbReference type="InterPro" id="IPR002213">
    <property type="entry name" value="UDP_glucos_trans"/>
</dbReference>
<dbReference type="InterPro" id="IPR032675">
    <property type="entry name" value="LRR_dom_sf"/>
</dbReference>
<dbReference type="PROSITE" id="PS50195">
    <property type="entry name" value="PX"/>
    <property type="match status" value="1"/>
</dbReference>
<name>A0A9Q0MS74_9DIPT</name>
<dbReference type="InterPro" id="IPR001611">
    <property type="entry name" value="Leu-rich_rpt"/>
</dbReference>
<dbReference type="PANTHER" id="PTHR48043:SF27">
    <property type="entry name" value="UDP-GLUCURONOSYLTRANSFERASE"/>
    <property type="match status" value="1"/>
</dbReference>
<dbReference type="OrthoDB" id="5835829at2759"/>
<keyword evidence="2" id="KW-0433">Leucine-rich repeat</keyword>
<dbReference type="InterPro" id="IPR025875">
    <property type="entry name" value="Leu-rich_rpt_4"/>
</dbReference>
<evidence type="ECO:0000256" key="4">
    <source>
        <dbReference type="ARBA" id="ARBA00022679"/>
    </source>
</evidence>
<dbReference type="Gene3D" id="3.40.50.2000">
    <property type="entry name" value="Glycogen Phosphorylase B"/>
    <property type="match status" value="2"/>
</dbReference>
<dbReference type="SMART" id="SM00312">
    <property type="entry name" value="PX"/>
    <property type="match status" value="1"/>
</dbReference>
<dbReference type="PANTHER" id="PTHR48043">
    <property type="entry name" value="EG:EG0003.4 PROTEIN-RELATED"/>
    <property type="match status" value="1"/>
</dbReference>
<keyword evidence="6" id="KW-0812">Transmembrane</keyword>
<gene>
    <name evidence="8" type="primary">NISCH</name>
    <name evidence="8" type="ORF">Bhyg_14661</name>
</gene>
<dbReference type="InterPro" id="IPR050271">
    <property type="entry name" value="UDP-glycosyltransferase"/>
</dbReference>
<dbReference type="SMART" id="SM00365">
    <property type="entry name" value="LRR_SD22"/>
    <property type="match status" value="3"/>
</dbReference>
<evidence type="ECO:0000256" key="2">
    <source>
        <dbReference type="ARBA" id="ARBA00022614"/>
    </source>
</evidence>
<dbReference type="Pfam" id="PF00201">
    <property type="entry name" value="UDPGT"/>
    <property type="match status" value="1"/>
</dbReference>
<comment type="caution">
    <text evidence="8">The sequence shown here is derived from an EMBL/GenBank/DDBJ whole genome shotgun (WGS) entry which is preliminary data.</text>
</comment>
<accession>A0A9Q0MS74</accession>
<dbReference type="FunFam" id="3.40.50.2000:FF:000021">
    <property type="entry name" value="UDP-glucuronosyltransferase"/>
    <property type="match status" value="1"/>
</dbReference>
<comment type="similarity">
    <text evidence="1">Belongs to the UDP-glycosyltransferase family.</text>
</comment>
<keyword evidence="6" id="KW-0472">Membrane</keyword>
<dbReference type="SUPFAM" id="SSF52075">
    <property type="entry name" value="Outer arm dynein light chain 1"/>
    <property type="match status" value="1"/>
</dbReference>
<dbReference type="InterPro" id="IPR035595">
    <property type="entry name" value="UDP_glycos_trans_CS"/>
</dbReference>